<organism evidence="2 3">
    <name type="scientific">Sporothrix bragantina</name>
    <dbReference type="NCBI Taxonomy" id="671064"/>
    <lineage>
        <taxon>Eukaryota</taxon>
        <taxon>Fungi</taxon>
        <taxon>Dikarya</taxon>
        <taxon>Ascomycota</taxon>
        <taxon>Pezizomycotina</taxon>
        <taxon>Sordariomycetes</taxon>
        <taxon>Sordariomycetidae</taxon>
        <taxon>Ophiostomatales</taxon>
        <taxon>Ophiostomataceae</taxon>
        <taxon>Sporothrix</taxon>
    </lineage>
</organism>
<protein>
    <submittedName>
        <fullName evidence="2">Uncharacterized protein</fullName>
    </submittedName>
</protein>
<gene>
    <name evidence="2" type="ORF">SBRCBS47491_008329</name>
</gene>
<feature type="compositionally biased region" description="Polar residues" evidence="1">
    <location>
        <begin position="49"/>
        <end position="72"/>
    </location>
</feature>
<accession>A0ABP0CLY9</accession>
<evidence type="ECO:0000256" key="1">
    <source>
        <dbReference type="SAM" id="MobiDB-lite"/>
    </source>
</evidence>
<keyword evidence="3" id="KW-1185">Reference proteome</keyword>
<evidence type="ECO:0000313" key="2">
    <source>
        <dbReference type="EMBL" id="CAK7232605.1"/>
    </source>
</evidence>
<feature type="region of interest" description="Disordered" evidence="1">
    <location>
        <begin position="26"/>
        <end position="81"/>
    </location>
</feature>
<sequence length="131" mass="14734">MDDMLFEDDHSTSGYADVEVLDVRLDPSAKATPKSSRPEPLAARKSAHSMLSVSRSDSDFMTSPTSESSNKPLSKADSGYSSNVSLRSFKQAATKFMIKWLNLCSKYRRYFSAPWKASSISQLRQQHFKQQ</sequence>
<name>A0ABP0CLY9_9PEZI</name>
<proteinExistence type="predicted"/>
<reference evidence="2 3" key="1">
    <citation type="submission" date="2024-01" db="EMBL/GenBank/DDBJ databases">
        <authorList>
            <person name="Allen C."/>
            <person name="Tagirdzhanova G."/>
        </authorList>
    </citation>
    <scope>NUCLEOTIDE SEQUENCE [LARGE SCALE GENOMIC DNA]</scope>
</reference>
<evidence type="ECO:0000313" key="3">
    <source>
        <dbReference type="Proteomes" id="UP001642406"/>
    </source>
</evidence>
<dbReference type="Proteomes" id="UP001642406">
    <property type="component" value="Unassembled WGS sequence"/>
</dbReference>
<comment type="caution">
    <text evidence="2">The sequence shown here is derived from an EMBL/GenBank/DDBJ whole genome shotgun (WGS) entry which is preliminary data.</text>
</comment>
<dbReference type="EMBL" id="CAWUHC010000106">
    <property type="protein sequence ID" value="CAK7232605.1"/>
    <property type="molecule type" value="Genomic_DNA"/>
</dbReference>